<dbReference type="AlphaFoldDB" id="A0A4T0WXQ2"/>
<feature type="transmembrane region" description="Helical" evidence="11">
    <location>
        <begin position="34"/>
        <end position="54"/>
    </location>
</feature>
<proteinExistence type="inferred from homology"/>
<keyword evidence="13" id="KW-1185">Reference proteome</keyword>
<dbReference type="GO" id="GO:0005886">
    <property type="term" value="C:plasma membrane"/>
    <property type="evidence" value="ECO:0007669"/>
    <property type="project" value="UniProtKB-SubCell"/>
</dbReference>
<evidence type="ECO:0000256" key="7">
    <source>
        <dbReference type="ARBA" id="ARBA00022971"/>
    </source>
</evidence>
<keyword evidence="10" id="KW-0325">Glycoprotein</keyword>
<feature type="transmembrane region" description="Helical" evidence="11">
    <location>
        <begin position="231"/>
        <end position="249"/>
    </location>
</feature>
<dbReference type="OrthoDB" id="5356111at2759"/>
<comment type="similarity">
    <text evidence="3 11">Belongs to the PRM1 family.</text>
</comment>
<evidence type="ECO:0000313" key="12">
    <source>
        <dbReference type="EMBL" id="TID19190.1"/>
    </source>
</evidence>
<dbReference type="GO" id="GO:0032220">
    <property type="term" value="P:plasma membrane fusion involved in cytogamy"/>
    <property type="evidence" value="ECO:0007669"/>
    <property type="project" value="TreeGrafter"/>
</dbReference>
<dbReference type="PANTHER" id="PTHR31030:SF1">
    <property type="entry name" value="PLASMA MEMBRANE FUSION PROTEIN PRM1"/>
    <property type="match status" value="1"/>
</dbReference>
<dbReference type="GO" id="GO:0043332">
    <property type="term" value="C:mating projection tip"/>
    <property type="evidence" value="ECO:0007669"/>
    <property type="project" value="UniProtKB-UniRule"/>
</dbReference>
<evidence type="ECO:0000256" key="3">
    <source>
        <dbReference type="ARBA" id="ARBA00010780"/>
    </source>
</evidence>
<evidence type="ECO:0000256" key="2">
    <source>
        <dbReference type="ARBA" id="ARBA00004651"/>
    </source>
</evidence>
<keyword evidence="9 11" id="KW-0472">Membrane</keyword>
<feature type="transmembrane region" description="Helical" evidence="11">
    <location>
        <begin position="524"/>
        <end position="549"/>
    </location>
</feature>
<keyword evidence="8 11" id="KW-1133">Transmembrane helix</keyword>
<evidence type="ECO:0000256" key="9">
    <source>
        <dbReference type="ARBA" id="ARBA00023136"/>
    </source>
</evidence>
<evidence type="ECO:0000256" key="5">
    <source>
        <dbReference type="ARBA" id="ARBA00022475"/>
    </source>
</evidence>
<keyword evidence="6 11" id="KW-0812">Transmembrane</keyword>
<accession>A0A4T0WXQ2</accession>
<evidence type="ECO:0000256" key="4">
    <source>
        <dbReference type="ARBA" id="ARBA00017621"/>
    </source>
</evidence>
<evidence type="ECO:0000256" key="1">
    <source>
        <dbReference type="ARBA" id="ARBA00002512"/>
    </source>
</evidence>
<sequence>MTKTSNYMIAKALEATNNGLMNTLTMIMNASENIIYFMVELSVGTYACLLMAAIDNTAMAALNATEDVISVANDTLQSFAHDLNDGLQDLSFAINEVVDTAEDTGDALKHLFGGKSNNKKGNNTITERLHHVNLTISNMQKWQISGNINDKIEKLKDDIPDFTDVQNYTKKVIELPFKELKRQVNSNKNKTFNANAMYVPGMATLDFTNGTQNIDEMYNHLINAAKKTTHVIIGLICLSILILLVYAFWTELRDWRKVLEASRSLNYTNESYISEETKKEYNIEVIKTMQWRTADFISIFISKKILRIEDPAKINNIRWIMNYAASPYLFSFLLLGLLGLVSVLCQYIILHFVSKVDISSTSDQIFYSTKNEIYTSFNDSLNDWTNQTNNYINNYQNNVNDNLLAWVDTTATTVNNTVTEFDNKMNAAIDALFKGTPLYKPVEQIVFCVIESKTQKIQKAMTWLADHAHLQLPNLDPREILAYSAEIHAGDVSVSFDNNIEDFKQKAKNLLLNIIHFYWRQCQILLYLSLGILGIWCLFFMVGVLILLIREYNILKNQKQCLATDSTEDSDHTLHPPFDTLSHKSLLFENQSDCSTPKITQMMQIIRDQYLWRKDNYIRTPTELKPTMESYVSQNYERFTCDHPYEASPQIKTDLGSKTSILEPPGLVQGLELSEDFNQDLESEYTISVIEEHISSIQNARLRTP</sequence>
<evidence type="ECO:0000256" key="6">
    <source>
        <dbReference type="ARBA" id="ARBA00022692"/>
    </source>
</evidence>
<name>A0A4T0WXQ2_9ASCO</name>
<protein>
    <recommendedName>
        <fullName evidence="4 11">Plasma membrane fusion protein PRM1</fullName>
    </recommendedName>
</protein>
<gene>
    <name evidence="12" type="ORF">CANINC_003760</name>
</gene>
<evidence type="ECO:0000256" key="10">
    <source>
        <dbReference type="ARBA" id="ARBA00023180"/>
    </source>
</evidence>
<reference evidence="12 13" key="1">
    <citation type="journal article" date="2019" name="Front. Genet.">
        <title>Whole-Genome Sequencing of the Opportunistic Yeast Pathogen Candida inconspicua Uncovers Its Hybrid Origin.</title>
        <authorList>
            <person name="Mixao V."/>
            <person name="Hansen A.P."/>
            <person name="Saus E."/>
            <person name="Boekhout T."/>
            <person name="Lass-Florl C."/>
            <person name="Gabaldon T."/>
        </authorList>
    </citation>
    <scope>NUCLEOTIDE SEQUENCE [LARGE SCALE GENOMIC DNA]</scope>
    <source>
        <strain evidence="12 13">CBS 180</strain>
    </source>
</reference>
<comment type="function">
    <text evidence="1 11">Involved in cell fusion during mating by stabilizing the plasma membrane fusion event.</text>
</comment>
<keyword evidence="7 11" id="KW-0184">Conjugation</keyword>
<organism evidence="12 13">
    <name type="scientific">Pichia inconspicua</name>
    <dbReference type="NCBI Taxonomy" id="52247"/>
    <lineage>
        <taxon>Eukaryota</taxon>
        <taxon>Fungi</taxon>
        <taxon>Dikarya</taxon>
        <taxon>Ascomycota</taxon>
        <taxon>Saccharomycotina</taxon>
        <taxon>Pichiomycetes</taxon>
        <taxon>Pichiales</taxon>
        <taxon>Pichiaceae</taxon>
        <taxon>Pichia</taxon>
    </lineage>
</organism>
<feature type="transmembrane region" description="Helical" evidence="11">
    <location>
        <begin position="328"/>
        <end position="350"/>
    </location>
</feature>
<evidence type="ECO:0000313" key="13">
    <source>
        <dbReference type="Proteomes" id="UP000307173"/>
    </source>
</evidence>
<dbReference type="Proteomes" id="UP000307173">
    <property type="component" value="Unassembled WGS sequence"/>
</dbReference>
<dbReference type="EMBL" id="SELW01000599">
    <property type="protein sequence ID" value="TID19190.1"/>
    <property type="molecule type" value="Genomic_DNA"/>
</dbReference>
<dbReference type="STRING" id="52247.A0A4T0WXQ2"/>
<comment type="caution">
    <text evidence="11">Lacks conserved residue(s) required for the propagation of feature annotation.</text>
</comment>
<dbReference type="InterPro" id="IPR026777">
    <property type="entry name" value="PRM1"/>
</dbReference>
<keyword evidence="5 11" id="KW-1003">Cell membrane</keyword>
<dbReference type="PANTHER" id="PTHR31030">
    <property type="entry name" value="PLASMA MEMBRANE FUSION PROTEIN PRM1"/>
    <property type="match status" value="1"/>
</dbReference>
<comment type="caution">
    <text evidence="12">The sequence shown here is derived from an EMBL/GenBank/DDBJ whole genome shotgun (WGS) entry which is preliminary data.</text>
</comment>
<comment type="subcellular location">
    <subcellularLocation>
        <location evidence="2 11">Cell membrane</location>
        <topology evidence="2 11">Multi-pass membrane protein</topology>
    </subcellularLocation>
</comment>
<evidence type="ECO:0000256" key="8">
    <source>
        <dbReference type="ARBA" id="ARBA00022989"/>
    </source>
</evidence>
<evidence type="ECO:0000256" key="11">
    <source>
        <dbReference type="RuleBase" id="RU366035"/>
    </source>
</evidence>